<dbReference type="SUPFAM" id="SSF49899">
    <property type="entry name" value="Concanavalin A-like lectins/glucanases"/>
    <property type="match status" value="8"/>
</dbReference>
<protein>
    <recommendedName>
        <fullName evidence="5">Laminin G domain-containing protein</fullName>
    </recommendedName>
</protein>
<dbReference type="InterPro" id="IPR006558">
    <property type="entry name" value="LamG-like"/>
</dbReference>
<evidence type="ECO:0000256" key="4">
    <source>
        <dbReference type="SAM" id="Phobius"/>
    </source>
</evidence>
<evidence type="ECO:0000313" key="7">
    <source>
        <dbReference type="Proteomes" id="UP000265540"/>
    </source>
</evidence>
<dbReference type="Pfam" id="PF13385">
    <property type="entry name" value="Laminin_G_3"/>
    <property type="match status" value="8"/>
</dbReference>
<sequence>MAKSKEKIRKILKRTSSKFLFFLRPVTKYVTKLGYFLLGVFDRTFKFIKKWKRPLVPFAIGTMVILIPLFFILLKNSKDVEALWSPGHIKWEKRQRITLTNQSSENLAASTTVAISVNTKELYDSGKAQVDCDDIRVLYQPNDSTNTEMSVHLEYPNNSACSTSESTMIYFPLQAGLNSGSTTTDYYLYFSNKEAGARTTTAVDAFDFSGTTATFVCPFRGTADCINGSGSVSANTESGSLRYTGLKSGVMFDGFNDYASAADSSSLSVTGDLTVETWVKIRALDAEQTIIGKWDETTANDDRSYRLYVTSGNKFAFSVSSAGTSASVVTITGSNTTITKSAWYHVAGVYDASAQTIDLYVNGTKDAVQIGSAGSSIDDNASLLYLGAKENTSGTLDTYLSGLVDETRISNTVRYTSDFVEPGFPHSNDFFTDVLYHYDEDADDSRQTGKVIDETANDNHATLSGGVYVIGFVGHDGPSEFGSHTGTSNSSVLEDSDASWVTNEWVGYILSNSTDASHGVITSNTANTLAATLAGGTDNDWDSGDLYTLSPDLGRVHSHSFASHNGIFTEEATTNKIENPSFENTTYDTGWVEGTGSGAVIAVTRTTANTGGGTQDITNSNLGGNTPKAVMIIATATTVDDTATDGVSMSYGTATGATNEWYTAFKTQNGLTSDNTDARGGTDATVYIIDPTASTTTSLGTAEFTQFLTNGVRINWTTTPTSAWHLTVVLFAGSGLQAYAGTQGLGTTQDSAFDITAPGFQPDIIFGTNGTVGSTQFYLSSFGVATYNGSTITQHALANRFTYISSQGAPATRYIDTGIVGGAQVNGNLVWYGELSAFDSSGFTITTRSGGASNATFFYLALDVSSSSSWVGTHTTPTSTGNYAETAPGFTPQFVFQVENMTEAVNTPYADGNAGAFGFSVFDPNESYSNNWAYEDGVSPVNAQTLSDDQAVNLPNDDGTTGITGTFVSMDTASGWTTNYTNVAASGKKFLAAAIESPEYLTKTIETSAPYVKFGSRSTKIVAAGSATSLVHSTNAGNTNTHTFSFYVYRGTAGNVGGTIDNTVAQAVWQGTAQSSTTYENVGGGWWRLSYTGTGTASAADYGVWLPDGETLYVDGFVLEEKSAPTTYADGSLGTGYTWSGTINESSSSRAAADLDYTTSTNIDDAAGSISVWINPEWDGDDGVEHTILDADTSAGTLKLYKTTGNNIAITDGTNSATSSTASWTKHGWHHIVATWSAGTGLDIYVDSAAGTGGSFSAPTLSAGNFYLGQDKTNAAHSNTHISDLRIYDDALSQAEVTDTYHAGLVSFEVQYEVDYFPAGKGQKPVATWHFDEGYGSIAHDSTTYENDLTISGATWQRTNISQTGITALSLLFDGTDDYLYRDADSDFNFGTTSFTISGWFRHPSTVSGTDTILARYGTSGYKIYMNSSGYVCFAVDDDSTWSPDDEVCTTSTYGSYADSTWHHFSAVKSGTSTIYIYMDGVLINSKTSIVSTGTMDSNSNLYVGIDSDATSNPWAGTLDELVFYPYERTADQIATDLLGTQAGVNFGNINNDVATDGLVGYWKMNESAADSCTGGVNDSCDSSGNNHDGAWAGNVGATSGKHGRGTSNDGTGDYISVTQTSALNFGDDFTVSLWMNTTTNNTNIVNDSFISKDLGGCGSGVSDWFANVRSGNVYFWTSGSACTTAISATDVNDGVWHHVVLTREKSTGSHRIYIDGLLDNEAFGNTGSVANTTDLIIGSLSASTSDTFLGNLDEVRVYNRLLSQREVNQLYLWAPGPVGHWKMDEGTGATAYDSSGNSNTGTLNGTPSWINGKFGNALDLNGSTDYINVGSGSTIDSVYYTNGTVSAWVKLDDFGDTNSRAILGAGAGTWYTDQSGDNMRIDFTYDRATVSGEWTTGYNIPKETWTHISVSYDASSTSNDPSIYINGVKQSITENQTPSGAATDGSGSDIYIGRANTTYVPGAVDEVKIYNYDRTSTQVIEDMNAGHPVPGSPVGSAIAYWKFDEGTGNLAYDESINSADLNLNNLASGSYWTNEGKFGKAYNVAGIYKAVSTSGIFSFGTGSFTINMWVKSSSSTAPASIEYLAGRGCVAGSKGYVLYFNTSGQLVFGIDDDTTCNPDDTATTSRNFYDNQWHMVTAVKTLTSRIDIYVDGVLQNSDTTISATTSLDGATNLIIGDLDATDNGDEFNGNIDETAFYDTALTSDQIKLLFNRAKSASWGAVSTDAAGSPSYSDSRSMCVPGSSDTCSAPISHWPLDDNTGTTASNIAQEHSGNENGTLQTGTSWTVGKIGAAVEFDGSSGYISTADLDDLDGVSQFTVSAWVKQNSLTDLATVFSKTQNSTARTIMQAGSGAVGSGNNDVVLYLSNGSAAYGYTTGDILTTDTWNLWTMVYDGSLATSSRLKFYLNGKEQALTLSGTIPATTSSNAVTVLLGAQAASTNLLNGTLDDVRIYNYPRTAAQIAWEYNRGAPVAEFKLDECSGDIANDTSRTSNNESGGNNGTITIGGSGSHSSAGTCSGSASDAWYNGASGKRNGSLAFDGTDDYVSVTDNSVFDITTKGSITAWINPTVLEYASIIGKWVAGGNQVSYSVDINPFGGVAILLDDNGAPFTGTSCTVTTTTTPLVVGNWHHVAFTYDASTPIVYIDGRAQFTSVSGTCPSSIFDSTSPFTIGALNTTQNFFNGLVDEVKVYNYPLTADQIRTDFNAGSVNFGY</sequence>
<dbReference type="InterPro" id="IPR001791">
    <property type="entry name" value="Laminin_G"/>
</dbReference>
<feature type="domain" description="Laminin G" evidence="5">
    <location>
        <begin position="2047"/>
        <end position="2239"/>
    </location>
</feature>
<comment type="caution">
    <text evidence="6">The sequence shown here is derived from an EMBL/GenBank/DDBJ whole genome shotgun (WGS) entry which is preliminary data.</text>
</comment>
<dbReference type="InterPro" id="IPR013320">
    <property type="entry name" value="ConA-like_dom_sf"/>
</dbReference>
<feature type="region of interest" description="Disordered" evidence="3">
    <location>
        <begin position="2485"/>
        <end position="2504"/>
    </location>
</feature>
<dbReference type="PANTHER" id="PTHR42535:SF2">
    <property type="entry name" value="CHROMOSOME UNDETERMINED SCAFFOLD_146, WHOLE GENOME SHOTGUN SEQUENCE"/>
    <property type="match status" value="1"/>
</dbReference>
<dbReference type="PROSITE" id="PS50025">
    <property type="entry name" value="LAM_G_DOMAIN"/>
    <property type="match status" value="1"/>
</dbReference>
<dbReference type="SMART" id="SM00560">
    <property type="entry name" value="LamGL"/>
    <property type="match status" value="6"/>
</dbReference>
<evidence type="ECO:0000256" key="2">
    <source>
        <dbReference type="ARBA" id="ARBA00023157"/>
    </source>
</evidence>
<organism evidence="6 7">
    <name type="scientific">candidate division WWE3 bacterium</name>
    <dbReference type="NCBI Taxonomy" id="2053526"/>
    <lineage>
        <taxon>Bacteria</taxon>
        <taxon>Katanobacteria</taxon>
    </lineage>
</organism>
<proteinExistence type="predicted"/>
<gene>
    <name evidence="6" type="ORF">C4561_00620</name>
</gene>
<keyword evidence="4" id="KW-1133">Transmembrane helix</keyword>
<name>A0A3A4ZFR3_UNCKA</name>
<dbReference type="Gene3D" id="2.60.120.200">
    <property type="match status" value="8"/>
</dbReference>
<accession>A0A3A4ZFR3</accession>
<dbReference type="Proteomes" id="UP000265540">
    <property type="component" value="Unassembled WGS sequence"/>
</dbReference>
<feature type="transmembrane region" description="Helical" evidence="4">
    <location>
        <begin position="55"/>
        <end position="74"/>
    </location>
</feature>
<feature type="compositionally biased region" description="Low complexity" evidence="3">
    <location>
        <begin position="2487"/>
        <end position="2496"/>
    </location>
</feature>
<keyword evidence="4" id="KW-0472">Membrane</keyword>
<keyword evidence="1" id="KW-0732">Signal</keyword>
<evidence type="ECO:0000256" key="3">
    <source>
        <dbReference type="SAM" id="MobiDB-lite"/>
    </source>
</evidence>
<evidence type="ECO:0000313" key="6">
    <source>
        <dbReference type="EMBL" id="RJR27994.1"/>
    </source>
</evidence>
<keyword evidence="2" id="KW-1015">Disulfide bond</keyword>
<keyword evidence="4" id="KW-0812">Transmembrane</keyword>
<dbReference type="EMBL" id="QZJF01000005">
    <property type="protein sequence ID" value="RJR27994.1"/>
    <property type="molecule type" value="Genomic_DNA"/>
</dbReference>
<reference evidence="6 7" key="1">
    <citation type="journal article" date="2017" name="ISME J.">
        <title>Energy and carbon metabolisms in a deep terrestrial subsurface fluid microbial community.</title>
        <authorList>
            <person name="Momper L."/>
            <person name="Jungbluth S.P."/>
            <person name="Lee M.D."/>
            <person name="Amend J.P."/>
        </authorList>
    </citation>
    <scope>NUCLEOTIDE SEQUENCE [LARGE SCALE GENOMIC DNA]</scope>
    <source>
        <strain evidence="6">SURF_46</strain>
    </source>
</reference>
<evidence type="ECO:0000256" key="1">
    <source>
        <dbReference type="ARBA" id="ARBA00022729"/>
    </source>
</evidence>
<evidence type="ECO:0000259" key="5">
    <source>
        <dbReference type="PROSITE" id="PS50025"/>
    </source>
</evidence>
<dbReference type="PANTHER" id="PTHR42535">
    <property type="entry name" value="OOKINETE PROTEIN, PUTATIVE-RELATED"/>
    <property type="match status" value="1"/>
</dbReference>